<dbReference type="InterPro" id="IPR013249">
    <property type="entry name" value="RNA_pol_sigma70_r4_t2"/>
</dbReference>
<dbReference type="Proteomes" id="UP000547674">
    <property type="component" value="Unassembled WGS sequence"/>
</dbReference>
<dbReference type="CDD" id="cd06171">
    <property type="entry name" value="Sigma70_r4"/>
    <property type="match status" value="1"/>
</dbReference>
<accession>A0A7Y2H279</accession>
<protein>
    <submittedName>
        <fullName evidence="8">RNA polymerase sigma factor</fullName>
    </submittedName>
</protein>
<dbReference type="SUPFAM" id="SSF88946">
    <property type="entry name" value="Sigma2 domain of RNA polymerase sigma factors"/>
    <property type="match status" value="1"/>
</dbReference>
<evidence type="ECO:0000313" key="9">
    <source>
        <dbReference type="Proteomes" id="UP000547674"/>
    </source>
</evidence>
<dbReference type="Pfam" id="PF04542">
    <property type="entry name" value="Sigma70_r2"/>
    <property type="match status" value="1"/>
</dbReference>
<proteinExistence type="inferred from homology"/>
<dbReference type="SUPFAM" id="SSF88659">
    <property type="entry name" value="Sigma3 and sigma4 domains of RNA polymerase sigma factors"/>
    <property type="match status" value="1"/>
</dbReference>
<dbReference type="EMBL" id="JABDJR010000259">
    <property type="protein sequence ID" value="NNF06442.1"/>
    <property type="molecule type" value="Genomic_DNA"/>
</dbReference>
<dbReference type="Gene3D" id="1.10.1740.10">
    <property type="match status" value="1"/>
</dbReference>
<evidence type="ECO:0000313" key="8">
    <source>
        <dbReference type="EMBL" id="NNF06442.1"/>
    </source>
</evidence>
<dbReference type="InterPro" id="IPR014284">
    <property type="entry name" value="RNA_pol_sigma-70_dom"/>
</dbReference>
<comment type="similarity">
    <text evidence="1">Belongs to the sigma-70 factor family. ECF subfamily.</text>
</comment>
<evidence type="ECO:0000256" key="2">
    <source>
        <dbReference type="ARBA" id="ARBA00023015"/>
    </source>
</evidence>
<dbReference type="NCBIfam" id="TIGR02937">
    <property type="entry name" value="sigma70-ECF"/>
    <property type="match status" value="1"/>
</dbReference>
<evidence type="ECO:0000256" key="4">
    <source>
        <dbReference type="ARBA" id="ARBA00023125"/>
    </source>
</evidence>
<keyword evidence="4" id="KW-0238">DNA-binding</keyword>
<dbReference type="Pfam" id="PF08281">
    <property type="entry name" value="Sigma70_r4_2"/>
    <property type="match status" value="1"/>
</dbReference>
<keyword evidence="5" id="KW-0804">Transcription</keyword>
<dbReference type="PANTHER" id="PTHR43133:SF8">
    <property type="entry name" value="RNA POLYMERASE SIGMA FACTOR HI_1459-RELATED"/>
    <property type="match status" value="1"/>
</dbReference>
<dbReference type="GO" id="GO:0006352">
    <property type="term" value="P:DNA-templated transcription initiation"/>
    <property type="evidence" value="ECO:0007669"/>
    <property type="project" value="InterPro"/>
</dbReference>
<feature type="domain" description="RNA polymerase sigma-70 region 2" evidence="6">
    <location>
        <begin position="31"/>
        <end position="95"/>
    </location>
</feature>
<evidence type="ECO:0000256" key="5">
    <source>
        <dbReference type="ARBA" id="ARBA00023163"/>
    </source>
</evidence>
<gene>
    <name evidence="8" type="ORF">HKN21_06750</name>
</gene>
<reference evidence="8 9" key="1">
    <citation type="submission" date="2020-03" db="EMBL/GenBank/DDBJ databases">
        <title>Metabolic flexibility allows generalist bacteria to become dominant in a frequently disturbed ecosystem.</title>
        <authorList>
            <person name="Chen Y.-J."/>
            <person name="Leung P.M."/>
            <person name="Bay S.K."/>
            <person name="Hugenholtz P."/>
            <person name="Kessler A.J."/>
            <person name="Shelley G."/>
            <person name="Waite D.W."/>
            <person name="Cook P.L."/>
            <person name="Greening C."/>
        </authorList>
    </citation>
    <scope>NUCLEOTIDE SEQUENCE [LARGE SCALE GENOMIC DNA]</scope>
    <source>
        <strain evidence="8">SS_bin_28</strain>
    </source>
</reference>
<dbReference type="InterPro" id="IPR039425">
    <property type="entry name" value="RNA_pol_sigma-70-like"/>
</dbReference>
<dbReference type="InterPro" id="IPR013325">
    <property type="entry name" value="RNA_pol_sigma_r2"/>
</dbReference>
<dbReference type="InterPro" id="IPR036388">
    <property type="entry name" value="WH-like_DNA-bd_sf"/>
</dbReference>
<sequence>MKGEPLELLTDEQLVSLTRSGNQDAFNRLASRWEGSLYRFVRRTIGNSEDARDVCQEALIKAYQNVDRLREGAKFKPWLHHIALNICRDRFRSAKTKGDSFSIDDAKPAELSNEGIQESTEHGAITGDIGELLGSFLDTLPMEQKTCLLLREYHGFNSEEISEITGVPPGTVRTRIFYGLKAVRKKMSQRGLSVSDFQ</sequence>
<evidence type="ECO:0000256" key="1">
    <source>
        <dbReference type="ARBA" id="ARBA00010641"/>
    </source>
</evidence>
<evidence type="ECO:0000259" key="6">
    <source>
        <dbReference type="Pfam" id="PF04542"/>
    </source>
</evidence>
<keyword evidence="3" id="KW-0731">Sigma factor</keyword>
<comment type="caution">
    <text evidence="8">The sequence shown here is derived from an EMBL/GenBank/DDBJ whole genome shotgun (WGS) entry which is preliminary data.</text>
</comment>
<evidence type="ECO:0000259" key="7">
    <source>
        <dbReference type="Pfam" id="PF08281"/>
    </source>
</evidence>
<keyword evidence="2" id="KW-0805">Transcription regulation</keyword>
<evidence type="ECO:0000256" key="3">
    <source>
        <dbReference type="ARBA" id="ARBA00023082"/>
    </source>
</evidence>
<dbReference type="InterPro" id="IPR013324">
    <property type="entry name" value="RNA_pol_sigma_r3/r4-like"/>
</dbReference>
<name>A0A7Y2H279_UNCEI</name>
<dbReference type="PANTHER" id="PTHR43133">
    <property type="entry name" value="RNA POLYMERASE ECF-TYPE SIGMA FACTO"/>
    <property type="match status" value="1"/>
</dbReference>
<dbReference type="GO" id="GO:0003677">
    <property type="term" value="F:DNA binding"/>
    <property type="evidence" value="ECO:0007669"/>
    <property type="project" value="UniProtKB-KW"/>
</dbReference>
<organism evidence="8 9">
    <name type="scientific">Eiseniibacteriota bacterium</name>
    <dbReference type="NCBI Taxonomy" id="2212470"/>
    <lineage>
        <taxon>Bacteria</taxon>
        <taxon>Candidatus Eiseniibacteriota</taxon>
    </lineage>
</organism>
<dbReference type="GO" id="GO:0016987">
    <property type="term" value="F:sigma factor activity"/>
    <property type="evidence" value="ECO:0007669"/>
    <property type="project" value="UniProtKB-KW"/>
</dbReference>
<dbReference type="InterPro" id="IPR007627">
    <property type="entry name" value="RNA_pol_sigma70_r2"/>
</dbReference>
<feature type="domain" description="RNA polymerase sigma factor 70 region 4 type 2" evidence="7">
    <location>
        <begin position="133"/>
        <end position="182"/>
    </location>
</feature>
<dbReference type="AlphaFoldDB" id="A0A7Y2H279"/>
<dbReference type="Gene3D" id="1.10.10.10">
    <property type="entry name" value="Winged helix-like DNA-binding domain superfamily/Winged helix DNA-binding domain"/>
    <property type="match status" value="1"/>
</dbReference>